<feature type="domain" description="N-acetyltransferase" evidence="1">
    <location>
        <begin position="6"/>
        <end position="136"/>
    </location>
</feature>
<dbReference type="CDD" id="cd04301">
    <property type="entry name" value="NAT_SF"/>
    <property type="match status" value="1"/>
</dbReference>
<dbReference type="Gene3D" id="3.40.630.30">
    <property type="match status" value="1"/>
</dbReference>
<dbReference type="InterPro" id="IPR000182">
    <property type="entry name" value="GNAT_dom"/>
</dbReference>
<dbReference type="PANTHER" id="PTHR43233:SF1">
    <property type="entry name" value="FAMILY N-ACETYLTRANSFERASE, PUTATIVE (AFU_ORTHOLOGUE AFUA_6G03350)-RELATED"/>
    <property type="match status" value="1"/>
</dbReference>
<dbReference type="PANTHER" id="PTHR43233">
    <property type="entry name" value="FAMILY N-ACETYLTRANSFERASE, PUTATIVE (AFU_ORTHOLOGUE AFUA_6G03350)-RELATED"/>
    <property type="match status" value="1"/>
</dbReference>
<dbReference type="RefSeq" id="WP_327600455.1">
    <property type="nucleotide sequence ID" value="NZ_JAYXHS010000003.1"/>
</dbReference>
<name>A0ABU6K7B5_9RHOO</name>
<organism evidence="2 3">
    <name type="scientific">Uliginosibacterium silvisoli</name>
    <dbReference type="NCBI Taxonomy" id="3114758"/>
    <lineage>
        <taxon>Bacteria</taxon>
        <taxon>Pseudomonadati</taxon>
        <taxon>Pseudomonadota</taxon>
        <taxon>Betaproteobacteria</taxon>
        <taxon>Rhodocyclales</taxon>
        <taxon>Zoogloeaceae</taxon>
        <taxon>Uliginosibacterium</taxon>
    </lineage>
</organism>
<evidence type="ECO:0000313" key="2">
    <source>
        <dbReference type="EMBL" id="MEC5387486.1"/>
    </source>
</evidence>
<keyword evidence="3" id="KW-1185">Reference proteome</keyword>
<dbReference type="Proteomes" id="UP001331561">
    <property type="component" value="Unassembled WGS sequence"/>
</dbReference>
<dbReference type="PROSITE" id="PS51186">
    <property type="entry name" value="GNAT"/>
    <property type="match status" value="1"/>
</dbReference>
<accession>A0ABU6K7B5</accession>
<comment type="caution">
    <text evidence="2">The sequence shown here is derived from an EMBL/GenBank/DDBJ whole genome shotgun (WGS) entry which is preliminary data.</text>
</comment>
<dbReference type="SUPFAM" id="SSF55729">
    <property type="entry name" value="Acyl-CoA N-acyltransferases (Nat)"/>
    <property type="match status" value="1"/>
</dbReference>
<proteinExistence type="predicted"/>
<dbReference type="InterPro" id="IPR016181">
    <property type="entry name" value="Acyl_CoA_acyltransferase"/>
</dbReference>
<dbReference type="EMBL" id="JAYXHS010000003">
    <property type="protein sequence ID" value="MEC5387486.1"/>
    <property type="molecule type" value="Genomic_DNA"/>
</dbReference>
<protein>
    <submittedName>
        <fullName evidence="2">GNAT family N-acetyltransferase</fullName>
    </submittedName>
</protein>
<evidence type="ECO:0000313" key="3">
    <source>
        <dbReference type="Proteomes" id="UP001331561"/>
    </source>
</evidence>
<sequence>MPGEYIFTTDQSRFDLTAIHAFLSQTYWAPGVPFETIERATRNSLSFGILHGDEQVGFARVVTDKATFAYLADVYVLEAHRGHGLSKRLMEFILAHEDLQGLRRFLLFTKDAHGLYAQYGFKEVPDPSRVMERFNPTPHKTA</sequence>
<evidence type="ECO:0000259" key="1">
    <source>
        <dbReference type="PROSITE" id="PS51186"/>
    </source>
</evidence>
<gene>
    <name evidence="2" type="ORF">VVD49_17275</name>
</gene>
<dbReference type="Pfam" id="PF13508">
    <property type="entry name" value="Acetyltransf_7"/>
    <property type="match status" value="1"/>
</dbReference>
<dbReference type="InterPro" id="IPR053144">
    <property type="entry name" value="Acetyltransferase_Butenolide"/>
</dbReference>
<reference evidence="2 3" key="1">
    <citation type="submission" date="2024-01" db="EMBL/GenBank/DDBJ databases">
        <title>Uliginosibacterium soil sp. nov.</title>
        <authorList>
            <person name="Lv Y."/>
        </authorList>
    </citation>
    <scope>NUCLEOTIDE SEQUENCE [LARGE SCALE GENOMIC DNA]</scope>
    <source>
        <strain evidence="2 3">H3</strain>
    </source>
</reference>